<organism evidence="13 14">
    <name type="scientific">Paenibacillus darwinianus</name>
    <dbReference type="NCBI Taxonomy" id="1380763"/>
    <lineage>
        <taxon>Bacteria</taxon>
        <taxon>Bacillati</taxon>
        <taxon>Bacillota</taxon>
        <taxon>Bacilli</taxon>
        <taxon>Bacillales</taxon>
        <taxon>Paenibacillaceae</taxon>
        <taxon>Paenibacillus</taxon>
    </lineage>
</organism>
<name>A0A9W5S4B3_9BACL</name>
<comment type="function">
    <text evidence="3">Purine nucleoside enzyme that catalyzes the phosphorolysis of adenosine and inosine nucleosides, yielding D-ribose 1-phosphate and the respective free bases, adenine and hypoxanthine. Also catalyzes the phosphorolysis of S-methyl-5'-thioadenosine into adenine and S-methyl-5-thio-alpha-D-ribose 1-phosphate. Also has adenosine deaminase activity.</text>
</comment>
<keyword evidence="7" id="KW-0378">Hydrolase</keyword>
<dbReference type="Gene3D" id="3.60.140.10">
    <property type="entry name" value="CNF1/YfiH-like putative cysteine hydrolases"/>
    <property type="match status" value="1"/>
</dbReference>
<proteinExistence type="inferred from homology"/>
<dbReference type="InterPro" id="IPR011324">
    <property type="entry name" value="Cytotoxic_necrot_fac-like_cat"/>
</dbReference>
<dbReference type="RefSeq" id="WP_036581317.1">
    <property type="nucleotide sequence ID" value="NZ_KK082149.1"/>
</dbReference>
<sequence>MEPFKIGGRNDAKAPSLFLLQAWMERTPGLTAGITGREGGVSGEPWQSLNCALHVGDADESVIRNRRSVAEAAGWPFEAWTCGEQVHGDAVYQVDRADKGRGRESRFDAFQNTDALMTNVPGVLLTSFYADCVPLFFLDPGRRAVALAHAGWKGTVAEIARKTVEAMTEAYGSEPSGLLGAIGPSIGECCYEVDGPVIAKVTPLAESLAEAAGVRRHTMVAPRPGGKAMLNLKEINRQIMIKAGILPMNIELTEICTGCRLESFFSHRMENGAAGRMASFIGFQER</sequence>
<evidence type="ECO:0000256" key="12">
    <source>
        <dbReference type="RuleBase" id="RU361274"/>
    </source>
</evidence>
<evidence type="ECO:0000256" key="11">
    <source>
        <dbReference type="ARBA" id="ARBA00049893"/>
    </source>
</evidence>
<dbReference type="NCBIfam" id="TIGR00726">
    <property type="entry name" value="peptidoglycan editing factor PgeF"/>
    <property type="match status" value="1"/>
</dbReference>
<comment type="catalytic activity">
    <reaction evidence="10">
        <text>adenosine + phosphate = alpha-D-ribose 1-phosphate + adenine</text>
        <dbReference type="Rhea" id="RHEA:27642"/>
        <dbReference type="ChEBI" id="CHEBI:16335"/>
        <dbReference type="ChEBI" id="CHEBI:16708"/>
        <dbReference type="ChEBI" id="CHEBI:43474"/>
        <dbReference type="ChEBI" id="CHEBI:57720"/>
        <dbReference type="EC" id="2.4.2.1"/>
    </reaction>
    <physiologicalReaction direction="left-to-right" evidence="10">
        <dbReference type="Rhea" id="RHEA:27643"/>
    </physiologicalReaction>
</comment>
<dbReference type="GO" id="GO:0017061">
    <property type="term" value="F:S-methyl-5-thioadenosine phosphorylase activity"/>
    <property type="evidence" value="ECO:0007669"/>
    <property type="project" value="UniProtKB-EC"/>
</dbReference>
<evidence type="ECO:0000256" key="10">
    <source>
        <dbReference type="ARBA" id="ARBA00048968"/>
    </source>
</evidence>
<dbReference type="Pfam" id="PF02578">
    <property type="entry name" value="Cu-oxidase_4"/>
    <property type="match status" value="1"/>
</dbReference>
<dbReference type="PANTHER" id="PTHR30616">
    <property type="entry name" value="UNCHARACTERIZED PROTEIN YFIH"/>
    <property type="match status" value="1"/>
</dbReference>
<accession>A0A9W5S4B3</accession>
<comment type="similarity">
    <text evidence="4 12">Belongs to the purine nucleoside phosphorylase YfiH/LACC1 family.</text>
</comment>
<comment type="caution">
    <text evidence="13">The sequence shown here is derived from an EMBL/GenBank/DDBJ whole genome shotgun (WGS) entry which is preliminary data.</text>
</comment>
<comment type="cofactor">
    <cofactor evidence="2">
        <name>Zn(2+)</name>
        <dbReference type="ChEBI" id="CHEBI:29105"/>
    </cofactor>
</comment>
<dbReference type="EMBL" id="JFHU01000004">
    <property type="protein sequence ID" value="EXX92582.1"/>
    <property type="molecule type" value="Genomic_DNA"/>
</dbReference>
<evidence type="ECO:0000256" key="8">
    <source>
        <dbReference type="ARBA" id="ARBA00022833"/>
    </source>
</evidence>
<dbReference type="OrthoDB" id="4279at2"/>
<dbReference type="AlphaFoldDB" id="A0A9W5S4B3"/>
<dbReference type="InterPro" id="IPR038371">
    <property type="entry name" value="Cu_polyphenol_OxRdtase_sf"/>
</dbReference>
<dbReference type="GO" id="GO:0016787">
    <property type="term" value="F:hydrolase activity"/>
    <property type="evidence" value="ECO:0007669"/>
    <property type="project" value="UniProtKB-KW"/>
</dbReference>
<evidence type="ECO:0000256" key="2">
    <source>
        <dbReference type="ARBA" id="ARBA00001947"/>
    </source>
</evidence>
<evidence type="ECO:0000256" key="7">
    <source>
        <dbReference type="ARBA" id="ARBA00022801"/>
    </source>
</evidence>
<dbReference type="Proteomes" id="UP000053750">
    <property type="component" value="Unassembled WGS sequence"/>
</dbReference>
<keyword evidence="6" id="KW-0479">Metal-binding</keyword>
<evidence type="ECO:0000256" key="6">
    <source>
        <dbReference type="ARBA" id="ARBA00022723"/>
    </source>
</evidence>
<gene>
    <name evidence="13" type="ORF">BG53_12080</name>
</gene>
<evidence type="ECO:0000256" key="1">
    <source>
        <dbReference type="ARBA" id="ARBA00000553"/>
    </source>
</evidence>
<evidence type="ECO:0000313" key="14">
    <source>
        <dbReference type="Proteomes" id="UP000053750"/>
    </source>
</evidence>
<comment type="catalytic activity">
    <reaction evidence="1">
        <text>inosine + phosphate = alpha-D-ribose 1-phosphate + hypoxanthine</text>
        <dbReference type="Rhea" id="RHEA:27646"/>
        <dbReference type="ChEBI" id="CHEBI:17368"/>
        <dbReference type="ChEBI" id="CHEBI:17596"/>
        <dbReference type="ChEBI" id="CHEBI:43474"/>
        <dbReference type="ChEBI" id="CHEBI:57720"/>
        <dbReference type="EC" id="2.4.2.1"/>
    </reaction>
    <physiologicalReaction direction="left-to-right" evidence="1">
        <dbReference type="Rhea" id="RHEA:27647"/>
    </physiologicalReaction>
</comment>
<dbReference type="SUPFAM" id="SSF64438">
    <property type="entry name" value="CNF1/YfiH-like putative cysteine hydrolases"/>
    <property type="match status" value="1"/>
</dbReference>
<protein>
    <recommendedName>
        <fullName evidence="12">Purine nucleoside phosphorylase</fullName>
    </recommendedName>
</protein>
<dbReference type="PANTHER" id="PTHR30616:SF2">
    <property type="entry name" value="PURINE NUCLEOSIDE PHOSPHORYLASE LACC1"/>
    <property type="match status" value="1"/>
</dbReference>
<evidence type="ECO:0000256" key="9">
    <source>
        <dbReference type="ARBA" id="ARBA00047989"/>
    </source>
</evidence>
<evidence type="ECO:0000256" key="5">
    <source>
        <dbReference type="ARBA" id="ARBA00022679"/>
    </source>
</evidence>
<dbReference type="GO" id="GO:0005507">
    <property type="term" value="F:copper ion binding"/>
    <property type="evidence" value="ECO:0007669"/>
    <property type="project" value="TreeGrafter"/>
</dbReference>
<comment type="catalytic activity">
    <reaction evidence="9">
        <text>adenosine + H2O + H(+) = inosine + NH4(+)</text>
        <dbReference type="Rhea" id="RHEA:24408"/>
        <dbReference type="ChEBI" id="CHEBI:15377"/>
        <dbReference type="ChEBI" id="CHEBI:15378"/>
        <dbReference type="ChEBI" id="CHEBI:16335"/>
        <dbReference type="ChEBI" id="CHEBI:17596"/>
        <dbReference type="ChEBI" id="CHEBI:28938"/>
        <dbReference type="EC" id="3.5.4.4"/>
    </reaction>
    <physiologicalReaction direction="left-to-right" evidence="9">
        <dbReference type="Rhea" id="RHEA:24409"/>
    </physiologicalReaction>
</comment>
<evidence type="ECO:0000313" key="13">
    <source>
        <dbReference type="EMBL" id="EXX92582.1"/>
    </source>
</evidence>
<reference evidence="13 14" key="1">
    <citation type="submission" date="2014-02" db="EMBL/GenBank/DDBJ databases">
        <title>Genome sequence of Paenibacillus darwinianus reveals adaptive mechanisms for survival in Antarctic soils.</title>
        <authorList>
            <person name="Dsouza M."/>
            <person name="Taylor M.W."/>
            <person name="Turner S.J."/>
            <person name="Aislabie J."/>
        </authorList>
    </citation>
    <scope>NUCLEOTIDE SEQUENCE [LARGE SCALE GENOMIC DNA]</scope>
    <source>
        <strain evidence="13 14">CE1</strain>
    </source>
</reference>
<keyword evidence="8" id="KW-0862">Zinc</keyword>
<comment type="catalytic activity">
    <reaction evidence="11">
        <text>S-methyl-5'-thioadenosine + phosphate = 5-(methylsulfanyl)-alpha-D-ribose 1-phosphate + adenine</text>
        <dbReference type="Rhea" id="RHEA:11852"/>
        <dbReference type="ChEBI" id="CHEBI:16708"/>
        <dbReference type="ChEBI" id="CHEBI:17509"/>
        <dbReference type="ChEBI" id="CHEBI:43474"/>
        <dbReference type="ChEBI" id="CHEBI:58533"/>
        <dbReference type="EC" id="2.4.2.28"/>
    </reaction>
    <physiologicalReaction direction="left-to-right" evidence="11">
        <dbReference type="Rhea" id="RHEA:11853"/>
    </physiologicalReaction>
</comment>
<dbReference type="CDD" id="cd16833">
    <property type="entry name" value="YfiH"/>
    <property type="match status" value="1"/>
</dbReference>
<evidence type="ECO:0000256" key="4">
    <source>
        <dbReference type="ARBA" id="ARBA00007353"/>
    </source>
</evidence>
<keyword evidence="14" id="KW-1185">Reference proteome</keyword>
<evidence type="ECO:0000256" key="3">
    <source>
        <dbReference type="ARBA" id="ARBA00003215"/>
    </source>
</evidence>
<keyword evidence="5" id="KW-0808">Transferase</keyword>
<dbReference type="InterPro" id="IPR003730">
    <property type="entry name" value="Cu_polyphenol_OxRdtase"/>
</dbReference>